<dbReference type="RefSeq" id="WP_075818036.1">
    <property type="nucleotide sequence ID" value="NZ_CAPFLH010000055.1"/>
</dbReference>
<gene>
    <name evidence="1" type="ORF">BO222_02335</name>
</gene>
<evidence type="ECO:0000313" key="1">
    <source>
        <dbReference type="EMBL" id="OLU41945.1"/>
    </source>
</evidence>
<dbReference type="InterPro" id="IPR006597">
    <property type="entry name" value="Sel1-like"/>
</dbReference>
<dbReference type="InterPro" id="IPR011990">
    <property type="entry name" value="TPR-like_helical_dom_sf"/>
</dbReference>
<proteinExistence type="predicted"/>
<dbReference type="PANTHER" id="PTHR11102">
    <property type="entry name" value="SEL-1-LIKE PROTEIN"/>
    <property type="match status" value="1"/>
</dbReference>
<keyword evidence="2" id="KW-1185">Reference proteome</keyword>
<evidence type="ECO:0008006" key="3">
    <source>
        <dbReference type="Google" id="ProtNLM"/>
    </source>
</evidence>
<dbReference type="InterPro" id="IPR050767">
    <property type="entry name" value="Sel1_AlgK"/>
</dbReference>
<accession>A0A1U7NI48</accession>
<reference evidence="1 2" key="1">
    <citation type="submission" date="2016-11" db="EMBL/GenBank/DDBJ databases">
        <title>Description of two novel members of the family Erysipelotrichaceae: Ileibacterium lipovorans gen. nov., sp. nov. and Dubosiella newyorkensis, gen. nov., sp. nov.</title>
        <authorList>
            <person name="Cox L.M."/>
            <person name="Sohn J."/>
            <person name="Tyrrell K.L."/>
            <person name="Citron D.M."/>
            <person name="Lawson P.A."/>
            <person name="Patel N.B."/>
            <person name="Iizumi T."/>
            <person name="Perez-Perez G.I."/>
            <person name="Goldstein E.J."/>
            <person name="Blaser M.J."/>
        </authorList>
    </citation>
    <scope>NUCLEOTIDE SEQUENCE [LARGE SCALE GENOMIC DNA]</scope>
    <source>
        <strain evidence="1 2">NYU-BL-A3</strain>
    </source>
</reference>
<dbReference type="SUPFAM" id="SSF81901">
    <property type="entry name" value="HCP-like"/>
    <property type="match status" value="1"/>
</dbReference>
<dbReference type="GeneID" id="82202075"/>
<dbReference type="Pfam" id="PF08238">
    <property type="entry name" value="Sel1"/>
    <property type="match status" value="2"/>
</dbReference>
<dbReference type="SMART" id="SM00671">
    <property type="entry name" value="SEL1"/>
    <property type="match status" value="2"/>
</dbReference>
<dbReference type="OrthoDB" id="2724739at2"/>
<dbReference type="Proteomes" id="UP000186341">
    <property type="component" value="Unassembled WGS sequence"/>
</dbReference>
<comment type="caution">
    <text evidence="1">The sequence shown here is derived from an EMBL/GenBank/DDBJ whole genome shotgun (WGS) entry which is preliminary data.</text>
</comment>
<name>A0A1U7NI48_9FIRM</name>
<dbReference type="Gene3D" id="1.25.40.10">
    <property type="entry name" value="Tetratricopeptide repeat domain"/>
    <property type="match status" value="1"/>
</dbReference>
<evidence type="ECO:0000313" key="2">
    <source>
        <dbReference type="Proteomes" id="UP000186341"/>
    </source>
</evidence>
<sequence>MEQQILEETRREADELLKQNKLSEAIPLIRQLAHWGDLPAQKELVDIFYNYKYGHERILPAAFEYVRLAALNQDPDSMVLLGKMLMNGEGCKKDKEAGIYFLKKAANQNHPEALDELAMIFLKGIDSARDVQKAKELNTMALEKIKMKKDKTAHDEQIQKEIAKHHLMIEKYIDKNKENG</sequence>
<organism evidence="1 2">
    <name type="scientific">Ileibacterium valens</name>
    <dbReference type="NCBI Taxonomy" id="1862668"/>
    <lineage>
        <taxon>Bacteria</taxon>
        <taxon>Bacillati</taxon>
        <taxon>Bacillota</taxon>
        <taxon>Erysipelotrichia</taxon>
        <taxon>Erysipelotrichales</taxon>
        <taxon>Erysipelotrichaceae</taxon>
        <taxon>Ileibacterium</taxon>
    </lineage>
</organism>
<protein>
    <recommendedName>
        <fullName evidence="3">Sel1 repeat family protein</fullName>
    </recommendedName>
</protein>
<dbReference type="PANTHER" id="PTHR11102:SF160">
    <property type="entry name" value="ERAD-ASSOCIATED E3 UBIQUITIN-PROTEIN LIGASE COMPONENT HRD3"/>
    <property type="match status" value="1"/>
</dbReference>
<dbReference type="AlphaFoldDB" id="A0A1U7NI48"/>
<dbReference type="EMBL" id="MPJW01000070">
    <property type="protein sequence ID" value="OLU41945.1"/>
    <property type="molecule type" value="Genomic_DNA"/>
</dbReference>